<comment type="caution">
    <text evidence="3">The sequence shown here is derived from an EMBL/GenBank/DDBJ whole genome shotgun (WGS) entry which is preliminary data.</text>
</comment>
<evidence type="ECO:0000256" key="2">
    <source>
        <dbReference type="SAM" id="Phobius"/>
    </source>
</evidence>
<reference evidence="4" key="1">
    <citation type="journal article" date="2019" name="Int. J. Syst. Evol. Microbiol.">
        <title>The Global Catalogue of Microorganisms (GCM) 10K type strain sequencing project: providing services to taxonomists for standard genome sequencing and annotation.</title>
        <authorList>
            <consortium name="The Broad Institute Genomics Platform"/>
            <consortium name="The Broad Institute Genome Sequencing Center for Infectious Disease"/>
            <person name="Wu L."/>
            <person name="Ma J."/>
        </authorList>
    </citation>
    <scope>NUCLEOTIDE SEQUENCE [LARGE SCALE GENOMIC DNA]</scope>
    <source>
        <strain evidence="4">JCM 9458</strain>
    </source>
</reference>
<dbReference type="SMART" id="SM00710">
    <property type="entry name" value="PbH1"/>
    <property type="match status" value="8"/>
</dbReference>
<dbReference type="InterPro" id="IPR012334">
    <property type="entry name" value="Pectin_lyas_fold"/>
</dbReference>
<protein>
    <recommendedName>
        <fullName evidence="5">Right-handed parallel beta-helix repeat-containing protein</fullName>
    </recommendedName>
</protein>
<feature type="region of interest" description="Disordered" evidence="1">
    <location>
        <begin position="280"/>
        <end position="300"/>
    </location>
</feature>
<evidence type="ECO:0008006" key="5">
    <source>
        <dbReference type="Google" id="ProtNLM"/>
    </source>
</evidence>
<keyword evidence="2" id="KW-0812">Transmembrane</keyword>
<keyword evidence="4" id="KW-1185">Reference proteome</keyword>
<keyword evidence="2" id="KW-0472">Membrane</keyword>
<feature type="compositionally biased region" description="Polar residues" evidence="1">
    <location>
        <begin position="501"/>
        <end position="510"/>
    </location>
</feature>
<gene>
    <name evidence="3" type="ORF">GCM10020369_49860</name>
</gene>
<feature type="transmembrane region" description="Helical" evidence="2">
    <location>
        <begin position="21"/>
        <end position="40"/>
    </location>
</feature>
<feature type="region of interest" description="Disordered" evidence="1">
    <location>
        <begin position="482"/>
        <end position="510"/>
    </location>
</feature>
<feature type="transmembrane region" description="Helical" evidence="2">
    <location>
        <begin position="576"/>
        <end position="597"/>
    </location>
</feature>
<dbReference type="Proteomes" id="UP001501676">
    <property type="component" value="Unassembled WGS sequence"/>
</dbReference>
<dbReference type="EMBL" id="BAAAYN010000033">
    <property type="protein sequence ID" value="GAA3391535.1"/>
    <property type="molecule type" value="Genomic_DNA"/>
</dbReference>
<name>A0ABP6T3Q0_9ACTN</name>
<evidence type="ECO:0000256" key="1">
    <source>
        <dbReference type="SAM" id="MobiDB-lite"/>
    </source>
</evidence>
<evidence type="ECO:0000313" key="4">
    <source>
        <dbReference type="Proteomes" id="UP001501676"/>
    </source>
</evidence>
<dbReference type="RefSeq" id="WP_345730628.1">
    <property type="nucleotide sequence ID" value="NZ_BAAAYN010000033.1"/>
</dbReference>
<sequence>MTVRDRAGGDLPATSAATRGLRVAVAVALVLTVAAGLFVAPVSASAAPGRAFYLSPLGNDAADGRTEATAWKSLARANQERFLPGDQLLLQGGAQFDGQLQLLQDDAGTKDAPVTIATYGTGRATIKAVNSEAIKVYNAGGITIRGLTIVGDTFTYDAWSGVLFYADDKVPTRPASVTISDLDVSGFQIGIAMAGAAPGRGFRDVTISDSTTHGNRDDGVLFYGTAFDPNNPTYAHADVTVRGVTAYDNAGNPKNTASHSGSGIVLGSVRNGAIEQSSAYDNGAECASTREGPAGIRTYDSTGVTIQRSVSYRNRTGTTAGGGGFDLGENVSNSFLQYNLSYANDGPGLLVFTAQDNGAQRGNTVRFNVSVDDARGNGGYGGLTVAGRVADTALHHNTIVTRASGTHQPAAAELGDGLTGVTLRNNILLSQRAGAAISAPALTSDQVVLRGNAYWREGGGSAFEWGDGRYGSLAGWRRVTGQERAGGKDTGLDVDPRLQDASASPSVTDPGQITRVTQFALAADSPAGGAGVDVDTGADAVDYFGAGLDERPVSIGAAQPAKVAAQPSTEPSGHRWLWGVALALLALVGGGGVAALLRRRRPPDRRPQETLKVPSSRL</sequence>
<dbReference type="InterPro" id="IPR006626">
    <property type="entry name" value="PbH1"/>
</dbReference>
<keyword evidence="2" id="KW-1133">Transmembrane helix</keyword>
<dbReference type="Gene3D" id="2.160.20.10">
    <property type="entry name" value="Single-stranded right-handed beta-helix, Pectin lyase-like"/>
    <property type="match status" value="1"/>
</dbReference>
<evidence type="ECO:0000313" key="3">
    <source>
        <dbReference type="EMBL" id="GAA3391535.1"/>
    </source>
</evidence>
<organism evidence="3 4">
    <name type="scientific">Cryptosporangium minutisporangium</name>
    <dbReference type="NCBI Taxonomy" id="113569"/>
    <lineage>
        <taxon>Bacteria</taxon>
        <taxon>Bacillati</taxon>
        <taxon>Actinomycetota</taxon>
        <taxon>Actinomycetes</taxon>
        <taxon>Cryptosporangiales</taxon>
        <taxon>Cryptosporangiaceae</taxon>
        <taxon>Cryptosporangium</taxon>
    </lineage>
</organism>
<accession>A0ABP6T3Q0</accession>
<proteinExistence type="predicted"/>
<dbReference type="SUPFAM" id="SSF51126">
    <property type="entry name" value="Pectin lyase-like"/>
    <property type="match status" value="1"/>
</dbReference>
<feature type="compositionally biased region" description="Basic and acidic residues" evidence="1">
    <location>
        <begin position="485"/>
        <end position="498"/>
    </location>
</feature>
<dbReference type="InterPro" id="IPR011050">
    <property type="entry name" value="Pectin_lyase_fold/virulence"/>
</dbReference>